<feature type="domain" description="Cyanovirin-N" evidence="1">
    <location>
        <begin position="4"/>
        <end position="110"/>
    </location>
</feature>
<evidence type="ECO:0000313" key="3">
    <source>
        <dbReference type="Proteomes" id="UP001194746"/>
    </source>
</evidence>
<proteinExistence type="predicted"/>
<dbReference type="Proteomes" id="UP001194746">
    <property type="component" value="Unassembled WGS sequence"/>
</dbReference>
<dbReference type="Pfam" id="PF08881">
    <property type="entry name" value="CVNH"/>
    <property type="match status" value="1"/>
</dbReference>
<name>A0AAD4GQK2_ASPNN</name>
<evidence type="ECO:0000313" key="2">
    <source>
        <dbReference type="EMBL" id="KAF9885596.1"/>
    </source>
</evidence>
<dbReference type="EMBL" id="VCAU01000093">
    <property type="protein sequence ID" value="KAF9885596.1"/>
    <property type="molecule type" value="Genomic_DNA"/>
</dbReference>
<dbReference type="Gene3D" id="2.30.60.10">
    <property type="entry name" value="Cyanovirin-N"/>
    <property type="match status" value="1"/>
</dbReference>
<dbReference type="SMART" id="SM01111">
    <property type="entry name" value="CVNH"/>
    <property type="match status" value="1"/>
</dbReference>
<organism evidence="2 3">
    <name type="scientific">Aspergillus nanangensis</name>
    <dbReference type="NCBI Taxonomy" id="2582783"/>
    <lineage>
        <taxon>Eukaryota</taxon>
        <taxon>Fungi</taxon>
        <taxon>Dikarya</taxon>
        <taxon>Ascomycota</taxon>
        <taxon>Pezizomycotina</taxon>
        <taxon>Eurotiomycetes</taxon>
        <taxon>Eurotiomycetidae</taxon>
        <taxon>Eurotiales</taxon>
        <taxon>Aspergillaceae</taxon>
        <taxon>Aspergillus</taxon>
        <taxon>Aspergillus subgen. Circumdati</taxon>
    </lineage>
</organism>
<comment type="caution">
    <text evidence="2">The sequence shown here is derived from an EMBL/GenBank/DDBJ whole genome shotgun (WGS) entry which is preliminary data.</text>
</comment>
<dbReference type="SUPFAM" id="SSF51322">
    <property type="entry name" value="Cyanovirin-N"/>
    <property type="match status" value="1"/>
</dbReference>
<dbReference type="InterPro" id="IPR036673">
    <property type="entry name" value="Cyanovirin-N_sf"/>
</dbReference>
<reference evidence="2" key="1">
    <citation type="journal article" date="2019" name="Beilstein J. Org. Chem.">
        <title>Nanangenines: drimane sesquiterpenoids as the dominant metabolite cohort of a novel Australian fungus, Aspergillus nanangensis.</title>
        <authorList>
            <person name="Lacey H.J."/>
            <person name="Gilchrist C.L.M."/>
            <person name="Crombie A."/>
            <person name="Kalaitzis J.A."/>
            <person name="Vuong D."/>
            <person name="Rutledge P.J."/>
            <person name="Turner P."/>
            <person name="Pitt J.I."/>
            <person name="Lacey E."/>
            <person name="Chooi Y.H."/>
            <person name="Piggott A.M."/>
        </authorList>
    </citation>
    <scope>NUCLEOTIDE SEQUENCE</scope>
    <source>
        <strain evidence="2">MST-FP2251</strain>
    </source>
</reference>
<reference evidence="2" key="2">
    <citation type="submission" date="2020-02" db="EMBL/GenBank/DDBJ databases">
        <authorList>
            <person name="Gilchrist C.L.M."/>
            <person name="Chooi Y.-H."/>
        </authorList>
    </citation>
    <scope>NUCLEOTIDE SEQUENCE</scope>
    <source>
        <strain evidence="2">MST-FP2251</strain>
    </source>
</reference>
<gene>
    <name evidence="2" type="ORF">FE257_012802</name>
</gene>
<accession>A0AAD4GQK2</accession>
<keyword evidence="3" id="KW-1185">Reference proteome</keyword>
<sequence>MAGNWNGSSRNATVFERNGHTILKADCQDDHGRLVPSELDLDEHIGDDMRSNKFSWYQRGFTHDADPGSVRFNFNEGGAHQPILRARFRANEADINTAEHITNNNGRLEFDLPPVGL</sequence>
<dbReference type="InterPro" id="IPR011058">
    <property type="entry name" value="Cyanovirin-N"/>
</dbReference>
<evidence type="ECO:0000259" key="1">
    <source>
        <dbReference type="SMART" id="SM01111"/>
    </source>
</evidence>
<dbReference type="AlphaFoldDB" id="A0AAD4GQK2"/>
<protein>
    <recommendedName>
        <fullName evidence="1">Cyanovirin-N domain-containing protein</fullName>
    </recommendedName>
</protein>